<organism evidence="17 18">
    <name type="scientific">Bear Canyon mammarenavirus (isolate Mouse/United States/AV A0070039/2000)</name>
    <name type="common">BCNV</name>
    <dbReference type="NCBI Taxonomy" id="3052298"/>
    <lineage>
        <taxon>Viruses</taxon>
        <taxon>Riboviria</taxon>
        <taxon>Orthornavirae</taxon>
        <taxon>Negarnaviricota</taxon>
        <taxon>Polyploviricotina</taxon>
        <taxon>Bunyaviricetes</taxon>
        <taxon>Hareavirales</taxon>
        <taxon>Arenaviridae</taxon>
        <taxon>Mammarenavirus</taxon>
    </lineage>
</organism>
<comment type="miscellaneous">
    <text evidence="14">Classified as His(-) endonuclease since it does not have a histidine upstream of the active site that coordinates the first cation. His(-) endonucleases display very low activity in vitro, although they are clearly active in vivo.</text>
</comment>
<keyword evidence="2 14" id="KW-0696">RNA-directed RNA polymerase</keyword>
<comment type="subunit">
    <text evidence="14">Homomultimer; the oligomeric structure is essential for the polymerase activity. Interacts with nucleoprotein N. Interacts with protein Z; this interaction inhibits viral transcription and replication, Z partially blocks the product exit tunnel for the releasing nascent RNA product.</text>
</comment>
<organismHost>
    <name type="scientific">Peromyscus californicus</name>
    <name type="common">California mouse</name>
    <dbReference type="NCBI Taxonomy" id="42520"/>
</organismHost>
<keyword evidence="7 14" id="KW-0547">Nucleotide-binding</keyword>
<evidence type="ECO:0000256" key="13">
    <source>
        <dbReference type="ARBA" id="ARBA00048744"/>
    </source>
</evidence>
<comment type="similarity">
    <text evidence="14 15">Belongs to the Bunyavirales RNA polymerase family.</text>
</comment>
<evidence type="ECO:0000256" key="1">
    <source>
        <dbReference type="ARBA" id="ARBA00004340"/>
    </source>
</evidence>
<sequence>MSEYLDELKELIRKWIPDEEMYIEQKTSFLSQVNLRSAVIEGLKLLSIIIEIDSCKKHGCVHNKNKTVNQILRDHKIVGPTLPDIVPDGYRVIGSTIILLEAFVRVSHESFEIKYKSDFEKLMQLSKDLSRCGLTLIPVVDGRSNYYTEHFPDWTIERMRWLILKITNFLRDNGEEIEELEYSRLVYSLSNMENKNLGLESLKILKEEGLDYKAKLMSVMRDGVNSNMSASECRVGMAKVYDQFSFLRKNGLYKDVYCKTSRTEIINWLKDHKLILLSGETRTAMLDERQCGYCRNHMFRILASLIKNKRHYQSLTNPIKCGNIQSHKKLLSDCNKIKGLKVLNTRRFTLLCLDVIILNSLLELIDTGEVDNEFLINNHFKSVNDRLVSIDLVIDRLNKKLMSKPNWIDSVKYKMKRTLEIHGLYYVSKWLKQVDIDSWYEFKMMREHSDKCVKPTLKYKKDAARKCGQPEFGSSTILDDEVFLEYLEALSTLSLGLVNSMKTSSAAKFLINDKSNYFGTVQCSECYFQDLDKSYNSLLIYQKTGERSRCYGLMFRSEQFENVYEVGESFYADPKRFFLPIMSSEVILKMCVEMLSWLDWLSEQELRAFKSKLYTLIINILTVPSKRVQVYLQGFRYLIMAFVNELHFKELQNKLKVQPLTISECYVFTLMDDLVHSLLTEAQEENMSKVFRFVLNLSYLCHLVTKETPDRLTDQIKCFEKFLEPKLDFNSVFVNLDSSPHLSREVEEKFIKDLNRLFSKDLGVEDLKDPGISKELISLCTSCFNCGLLPMSKVLKHDPQSPSFTSTALDISSNKSVVVPKLDEVGETITQYDYQSLLSSTVVDMAQSFKDKLKYKLDRKSIQFAIFKRLTNMVLKRKIDHDLKDDLDDELSEIVDDNTLKVINDVEANVSECLSKMGKISKAATVGGQNNLGRFEKTDTLKRLWDRESMNFILMETSLHEVKDFDPSIFPIEKYKSMCELVYDSKMKSEFFTDEVLKFCPLDLLVKNLATKCYLEEDFFECFKYILISAGFDNRVGRYDHRSRSRLGFKDEAILIKENSRISSRESNSEAISRRLDKSFFTNSSLRNLCFYSEESPTYRSTVSSSVGKLKFGLSYKEQVGSNRELYVGDLNTKLTSRLIEDYFESLTSECKFSCLNNDAEFERALLDMKCVVRLSGLAVSMDHSKWGPYMSPAIFNILFSNLNLELNDGVFIDKAPIENLLNWHLHKIVEVPYNVIDAYLKSYTKRRLGLMDRSSASITEDFIFNWFTKGVVPSHISSVLDMGQGILHNTSDYYGLLTEQFILQCLDFIFDIKPTAYTSSDDEIFLSNSPSLKKVDEDSLDIDKCQEVLEFHNYLSSKFNKFISPKTVAGSFASEFKSRFFIWSQEVPLLTKFVAAALHNVKAKSPHQLAETVDTILDQCIANGVSIEVVKAISRRTNKLITYSGHPQNPFLCVENTDLKDWVDGSRGYRLQRSVESLFNDDDLPLTIRNSCRSLFHRIRSGDIQEEFLINALQTSPDECLAQMLRLSNVDESTIDKVLEFRWLNLRAHGDLRLVLRTKVMSGTRILDREEVPSLIKSVQSKLSKNFVRGAKKIITDAINKSAFQSSICSGFIGFCKSMGSKCVRDGNGSFQYIRHFLKSIMLHSHCEVCKPEMSVFCRAALEKLKPFSRPIFWDYFSLTFSNACELGNWVFSNVTIPKRTPTTVNPNFFWPVKPGSHTELEDKVNMNHVLYSIKRNFPDLFDEHIAPFLSDLNSLKISWIQRIKFLDLCVAMDMSSECLGIISHIMRRKREELYIVKQNELSVAHMRDSSPMEAGYQLNSSEVCHNFLCQLVFESMLHPVLLTTGQFKKYFWFGEVELLPNEADHDLGQLTQFVMDCKTLNISRCMSLDDLDVGYVHSSIVMGDIYVNFSSFLHLLDWENRRNYKTFDEIILRSSEETIPMEINFTISHSRKSFKFKYERKTNYHIKSRVLVQKVDIEEAQNQGFDILELEVHGIECFVSGSQGNHISLDGVGLIPLHPLFSGKEFLDVNKLLIKQDENFESTHSVFSKVKLNFSNHTKDLRNKYSYKLQGPEYNMNPLHLYRGQIMENNFVISRLDVQITSRSVFLALEALESEDRIPFLISLHIYTRSNNKKENPCFIRMTQSDLCLLIDSYEKEFTEVLKSLSDWMDFGDFALCFSNNLNCIMIADPDGQFKLKGRQCRKVSPASAPLEID</sequence>
<keyword evidence="8 14" id="KW-0378">Hydrolase</keyword>
<evidence type="ECO:0000256" key="8">
    <source>
        <dbReference type="ARBA" id="ARBA00022801"/>
    </source>
</evidence>
<dbReference type="EMBL" id="AY216503">
    <property type="protein sequence ID" value="AAP44539.2"/>
    <property type="molecule type" value="Genomic_RNA"/>
</dbReference>
<comment type="catalytic activity">
    <reaction evidence="13 14 15">
        <text>RNA(n) + a ribonucleoside 5'-triphosphate = RNA(n+1) + diphosphate</text>
        <dbReference type="Rhea" id="RHEA:21248"/>
        <dbReference type="Rhea" id="RHEA-COMP:14527"/>
        <dbReference type="Rhea" id="RHEA-COMP:17342"/>
        <dbReference type="ChEBI" id="CHEBI:33019"/>
        <dbReference type="ChEBI" id="CHEBI:61557"/>
        <dbReference type="ChEBI" id="CHEBI:140395"/>
        <dbReference type="EC" id="2.7.7.48"/>
    </reaction>
</comment>
<dbReference type="GO" id="GO:0000166">
    <property type="term" value="F:nucleotide binding"/>
    <property type="evidence" value="ECO:0007669"/>
    <property type="project" value="UniProtKB-UniRule"/>
</dbReference>
<evidence type="ECO:0000256" key="3">
    <source>
        <dbReference type="ARBA" id="ARBA00022679"/>
    </source>
</evidence>
<evidence type="ECO:0000256" key="4">
    <source>
        <dbReference type="ARBA" id="ARBA00022695"/>
    </source>
</evidence>
<evidence type="ECO:0000256" key="14">
    <source>
        <dbReference type="HAMAP-Rule" id="MF_04086"/>
    </source>
</evidence>
<dbReference type="Proteomes" id="UP000168597">
    <property type="component" value="Genome"/>
</dbReference>
<dbReference type="GO" id="GO:0016787">
    <property type="term" value="F:hydrolase activity"/>
    <property type="evidence" value="ECO:0007669"/>
    <property type="project" value="UniProtKB-KW"/>
</dbReference>
<keyword evidence="5 14" id="KW-1157">Cap snatching</keyword>
<dbReference type="InterPro" id="IPR007099">
    <property type="entry name" value="RNA-dir_pol_NSvirus"/>
</dbReference>
<keyword evidence="3 14" id="KW-0808">Transferase</keyword>
<feature type="binding site" evidence="14">
    <location>
        <position position="51"/>
    </location>
    <ligand>
        <name>Mn(2+)</name>
        <dbReference type="ChEBI" id="CHEBI:29035"/>
        <label>1</label>
    </ligand>
</feature>
<keyword evidence="9 14" id="KW-0460">Magnesium</keyword>
<dbReference type="HAMAP" id="MF_04086">
    <property type="entry name" value="ARENA_L"/>
    <property type="match status" value="1"/>
</dbReference>
<keyword evidence="10 14" id="KW-0946">Virion</keyword>
<evidence type="ECO:0000256" key="7">
    <source>
        <dbReference type="ARBA" id="ARBA00022741"/>
    </source>
</evidence>
<dbReference type="InterPro" id="IPR048006">
    <property type="entry name" value="CapSnatch_bunyavir"/>
</dbReference>
<dbReference type="GO" id="GO:0039689">
    <property type="term" value="P:negative stranded viral RNA replication"/>
    <property type="evidence" value="ECO:0007669"/>
    <property type="project" value="UniProtKB-UniRule"/>
</dbReference>
<dbReference type="GO" id="GO:0030430">
    <property type="term" value="C:host cell cytoplasm"/>
    <property type="evidence" value="ECO:0007669"/>
    <property type="project" value="UniProtKB-SubCell"/>
</dbReference>
<dbReference type="FunFam" id="3.30.70.2640:FF:000001">
    <property type="entry name" value="RNA-directed RNA polymerase L"/>
    <property type="match status" value="1"/>
</dbReference>
<feature type="binding site" evidence="14">
    <location>
        <position position="88"/>
    </location>
    <ligand>
        <name>Mn(2+)</name>
        <dbReference type="ChEBI" id="CHEBI:29035"/>
        <label>2</label>
    </ligand>
</feature>
<evidence type="ECO:0000256" key="12">
    <source>
        <dbReference type="ARBA" id="ARBA00023200"/>
    </source>
</evidence>
<comment type="subcellular location">
    <subcellularLocation>
        <location evidence="1">Host cell</location>
    </subcellularLocation>
    <subcellularLocation>
        <location evidence="14 15">Virion</location>
    </subcellularLocation>
    <subcellularLocation>
        <location evidence="14 15">Host cytoplasm</location>
    </subcellularLocation>
</comment>
<accession>Q6XQI8</accession>
<feature type="domain" description="RdRp catalytic" evidence="16">
    <location>
        <begin position="1163"/>
        <end position="1364"/>
    </location>
</feature>
<comment type="function">
    <text evidence="14">RNA-dependent RNA polymerase, which is responsible for the replication and transcription of the viral RNA genome using antigenomic RNA as an intermediate. During transcription, synthesizes subgenomic RNAs and assures their capping by a cap-snatching mechanism, which involves the endonuclease activity cleaving the host capped pre-mRNAs. These short capped RNAs are then used as primers for viral transcription. The 3'-end of subgenomic mRNAs molecules are heterogeneous and not polyadenylated. The replicase function is to direct synthesis of antigenomic and genomic RNA which are encapsidated and non capped. As a consequence of the use of the same enzyme for both transcription and replication, these mechanisms need to be well coordinated. These processes may be regulated by proteins N and Z in a dose-dependent manner. Z protein inhibits the viral polymerase L und thus the viral transcription and RNA synthesis.</text>
</comment>
<reference evidence="18" key="1">
    <citation type="journal article" date="2002" name="Biochem. Biophys. Res. Commun.">
        <title>Phylogeny of New World arenaviruses based on the complete coding sequences of the small genomic segment identified an evolutionary lineage produced by intrasegmental recombination.</title>
        <authorList>
            <person name="Charrel R.N."/>
            <person name="Feldmann H."/>
            <person name="Fulhorst C.F."/>
            <person name="Khelifa R."/>
            <person name="de Chesse R."/>
            <person name="de Lamballerie X."/>
        </authorList>
    </citation>
    <scope>NUCLEOTIDE SEQUENCE [LARGE SCALE GENOMIC DNA]</scope>
</reference>
<evidence type="ECO:0000259" key="16">
    <source>
        <dbReference type="PROSITE" id="PS50525"/>
    </source>
</evidence>
<evidence type="ECO:0000313" key="17">
    <source>
        <dbReference type="EMBL" id="AAP44539.2"/>
    </source>
</evidence>
<dbReference type="InterPro" id="IPR010453">
    <property type="entry name" value="RNA_pol_arenavir"/>
</dbReference>
<keyword evidence="4 14" id="KW-0548">Nucleotidyltransferase</keyword>
<proteinExistence type="inferred from homology"/>
<keyword evidence="12 14" id="KW-1035">Host cytoplasm</keyword>
<reference evidence="17 18" key="3">
    <citation type="journal article" date="2008" name="Curr. Opin. Microbiol.">
        <title>Phylogeny of the genus Arenavirus.</title>
        <authorList>
            <person name="Charrel R.N."/>
            <person name="de Lamballerie X."/>
            <person name="Emonet S."/>
        </authorList>
    </citation>
    <scope>NUCLEOTIDE SEQUENCE [LARGE SCALE GENOMIC DNA]</scope>
    <source>
        <strain evidence="17">A0060209</strain>
    </source>
</reference>
<comment type="caution">
    <text evidence="14">Lacks conserved residue(s) required for the propagation of feature annotation.</text>
</comment>
<dbReference type="PIRSF" id="PIRSF000836">
    <property type="entry name" value="L_ArenaV"/>
    <property type="match status" value="1"/>
</dbReference>
<dbReference type="EC" id="3.1.-.-" evidence="14"/>
<keyword evidence="14" id="KW-0464">Manganese</keyword>
<evidence type="ECO:0000256" key="6">
    <source>
        <dbReference type="ARBA" id="ARBA00022723"/>
    </source>
</evidence>
<feature type="binding site" evidence="14">
    <location>
        <position position="1323"/>
    </location>
    <ligand>
        <name>Mg(2+)</name>
        <dbReference type="ChEBI" id="CHEBI:18420"/>
        <note>catalytic; for RdRp activity</note>
    </ligand>
</feature>
<keyword evidence="6 14" id="KW-0479">Metal-binding</keyword>
<dbReference type="GO" id="GO:0043657">
    <property type="term" value="C:host cell"/>
    <property type="evidence" value="ECO:0007669"/>
    <property type="project" value="UniProtKB-SubCell"/>
</dbReference>
<dbReference type="Pfam" id="PF06317">
    <property type="entry name" value="Arena_RNA_pol"/>
    <property type="match status" value="1"/>
</dbReference>
<comment type="cofactor">
    <cofactor evidence="14">
        <name>Mg(2+)</name>
        <dbReference type="ChEBI" id="CHEBI:18420"/>
    </cofactor>
    <cofactor evidence="14">
        <name>Mn(2+)</name>
        <dbReference type="ChEBI" id="CHEBI:29035"/>
    </cofactor>
    <text evidence="14">For polymerase activity.</text>
</comment>
<feature type="active site" evidence="14">
    <location>
        <position position="114"/>
    </location>
</feature>
<dbReference type="Pfam" id="PF17296">
    <property type="entry name" value="ArenaCapSnatch"/>
    <property type="match status" value="1"/>
</dbReference>
<dbReference type="GO" id="GO:0044423">
    <property type="term" value="C:virion component"/>
    <property type="evidence" value="ECO:0007669"/>
    <property type="project" value="UniProtKB-KW"/>
</dbReference>
<evidence type="ECO:0000256" key="10">
    <source>
        <dbReference type="ARBA" id="ARBA00022844"/>
    </source>
</evidence>
<evidence type="ECO:0000256" key="15">
    <source>
        <dbReference type="PIRNR" id="PIRNR000836"/>
    </source>
</evidence>
<dbReference type="Gene3D" id="3.30.70.2640">
    <property type="entry name" value="Arenavirus RNA polymerase"/>
    <property type="match status" value="1"/>
</dbReference>
<name>Q6XQI8_BCNVU</name>
<dbReference type="GO" id="GO:0046872">
    <property type="term" value="F:metal ion binding"/>
    <property type="evidence" value="ECO:0007669"/>
    <property type="project" value="UniProtKB-KW"/>
</dbReference>
<comment type="cofactor">
    <cofactor evidence="14">
        <name>Mn(2+)</name>
        <dbReference type="ChEBI" id="CHEBI:29035"/>
    </cofactor>
    <text evidence="14">For endonuclease activity. Binds 2 Mn(2+) ions in the active site. The divalent metal ions are crucial for catalytic activity.</text>
</comment>
<evidence type="ECO:0000313" key="18">
    <source>
        <dbReference type="Proteomes" id="UP000168597"/>
    </source>
</evidence>
<evidence type="ECO:0000256" key="11">
    <source>
        <dbReference type="ARBA" id="ARBA00022953"/>
    </source>
</evidence>
<evidence type="ECO:0000256" key="2">
    <source>
        <dbReference type="ARBA" id="ARBA00022484"/>
    </source>
</evidence>
<reference evidence="17 18" key="2">
    <citation type="journal article" date="2003" name="Virology">
        <title>New insights into the evolutionary relationships between arenaviruses provided by comparative analysis of small and large segment sequences.</title>
        <authorList>
            <person name="Charrel R.N."/>
            <person name="Lemasson J.J."/>
            <person name="Garbutt M."/>
            <person name="Khelifa R."/>
            <person name="De Micco P."/>
            <person name="Feldmann H."/>
            <person name="de Lamballerie X."/>
        </authorList>
    </citation>
    <scope>NUCLEOTIDE SEQUENCE [LARGE SCALE GENOMIC DNA]</scope>
    <source>
        <strain evidence="17">A0060209</strain>
    </source>
</reference>
<evidence type="ECO:0000256" key="5">
    <source>
        <dbReference type="ARBA" id="ARBA00022715"/>
    </source>
</evidence>
<evidence type="ECO:0000256" key="9">
    <source>
        <dbReference type="ARBA" id="ARBA00022842"/>
    </source>
</evidence>
<dbReference type="GO" id="GO:0075526">
    <property type="term" value="P:cap snatching"/>
    <property type="evidence" value="ECO:0007669"/>
    <property type="project" value="UniProtKB-UniRule"/>
</dbReference>
<gene>
    <name evidence="14" type="primary">L</name>
</gene>
<feature type="binding site" evidence="14">
    <location>
        <position position="88"/>
    </location>
    <ligand>
        <name>Mn(2+)</name>
        <dbReference type="ChEBI" id="CHEBI:29035"/>
        <label>1</label>
    </ligand>
</feature>
<protein>
    <recommendedName>
        <fullName evidence="14">RNA-directed RNA polymerase L</fullName>
        <shortName evidence="14">Protein L</shortName>
        <ecNumber evidence="14">2.7.7.48</ecNumber>
    </recommendedName>
    <alternativeName>
        <fullName evidence="14">Large structural protein</fullName>
    </alternativeName>
    <alternativeName>
        <fullName evidence="14">Replicase</fullName>
    </alternativeName>
    <alternativeName>
        <fullName evidence="14">Transcriptase</fullName>
    </alternativeName>
    <domain>
        <recommendedName>
            <fullName evidence="14">cap-snatching endonuclease</fullName>
            <ecNumber evidence="14">3.1.-.-</ecNumber>
        </recommendedName>
    </domain>
</protein>
<dbReference type="GO" id="GO:0003968">
    <property type="term" value="F:RNA-directed RNA polymerase activity"/>
    <property type="evidence" value="ECO:0007669"/>
    <property type="project" value="UniProtKB-UniRule"/>
</dbReference>
<keyword evidence="11 14" id="KW-0693">Viral RNA replication</keyword>
<dbReference type="Gene3D" id="1.20.1440.300">
    <property type="entry name" value="RNA-directed RNA polymerase L, helical domain"/>
    <property type="match status" value="1"/>
</dbReference>
<dbReference type="EC" id="2.7.7.48" evidence="14"/>
<dbReference type="NCBIfam" id="TIGR04202">
    <property type="entry name" value="capSnatchArena"/>
    <property type="match status" value="1"/>
</dbReference>
<comment type="domain">
    <text evidence="14">The N-terminus contains the endonuclease activity (endoN). The central region contains the RdRp activity.</text>
</comment>
<feature type="binding site" evidence="14">
    <location>
        <position position="101"/>
    </location>
    <ligand>
        <name>Mn(2+)</name>
        <dbReference type="ChEBI" id="CHEBI:29035"/>
        <label>1</label>
    </ligand>
</feature>
<dbReference type="InterPro" id="IPR026382">
    <property type="entry name" value="CapSnatch_arenavir"/>
</dbReference>
<dbReference type="PROSITE" id="PS50525">
    <property type="entry name" value="RDRP_SSRNA_NEG_SEG"/>
    <property type="match status" value="1"/>
</dbReference>